<feature type="compositionally biased region" description="Low complexity" evidence="1">
    <location>
        <begin position="56"/>
        <end position="85"/>
    </location>
</feature>
<feature type="compositionally biased region" description="Polar residues" evidence="1">
    <location>
        <begin position="303"/>
        <end position="316"/>
    </location>
</feature>
<organism evidence="2 3">
    <name type="scientific">Vanrija pseudolonga</name>
    <dbReference type="NCBI Taxonomy" id="143232"/>
    <lineage>
        <taxon>Eukaryota</taxon>
        <taxon>Fungi</taxon>
        <taxon>Dikarya</taxon>
        <taxon>Basidiomycota</taxon>
        <taxon>Agaricomycotina</taxon>
        <taxon>Tremellomycetes</taxon>
        <taxon>Trichosporonales</taxon>
        <taxon>Trichosporonaceae</taxon>
        <taxon>Vanrija</taxon>
    </lineage>
</organism>
<gene>
    <name evidence="2" type="ORF">LOC62_05G007711</name>
</gene>
<evidence type="ECO:0000313" key="2">
    <source>
        <dbReference type="EMBL" id="WOO84191.1"/>
    </source>
</evidence>
<name>A0AAF1BK31_9TREE</name>
<feature type="region of interest" description="Disordered" evidence="1">
    <location>
        <begin position="1"/>
        <end position="25"/>
    </location>
</feature>
<protein>
    <submittedName>
        <fullName evidence="2">Uncharacterized protein</fullName>
    </submittedName>
</protein>
<feature type="compositionally biased region" description="Pro residues" evidence="1">
    <location>
        <begin position="277"/>
        <end position="299"/>
    </location>
</feature>
<accession>A0AAF1BK31</accession>
<dbReference type="Proteomes" id="UP000827549">
    <property type="component" value="Chromosome 5"/>
</dbReference>
<dbReference type="RefSeq" id="XP_062630217.1">
    <property type="nucleotide sequence ID" value="XM_062774233.1"/>
</dbReference>
<proteinExistence type="predicted"/>
<feature type="region of interest" description="Disordered" evidence="1">
    <location>
        <begin position="39"/>
        <end position="93"/>
    </location>
</feature>
<feature type="compositionally biased region" description="Basic and acidic residues" evidence="1">
    <location>
        <begin position="229"/>
        <end position="238"/>
    </location>
</feature>
<feature type="compositionally biased region" description="Pro residues" evidence="1">
    <location>
        <begin position="257"/>
        <end position="266"/>
    </location>
</feature>
<feature type="compositionally biased region" description="Low complexity" evidence="1">
    <location>
        <begin position="178"/>
        <end position="194"/>
    </location>
</feature>
<dbReference type="AlphaFoldDB" id="A0AAF1BK31"/>
<keyword evidence="3" id="KW-1185">Reference proteome</keyword>
<feature type="compositionally biased region" description="Polar residues" evidence="1">
    <location>
        <begin position="195"/>
        <end position="205"/>
    </location>
</feature>
<feature type="compositionally biased region" description="Polar residues" evidence="1">
    <location>
        <begin position="328"/>
        <end position="338"/>
    </location>
</feature>
<reference evidence="2" key="1">
    <citation type="submission" date="2023-10" db="EMBL/GenBank/DDBJ databases">
        <authorList>
            <person name="Noh H."/>
        </authorList>
    </citation>
    <scope>NUCLEOTIDE SEQUENCE</scope>
    <source>
        <strain evidence="2">DUCC4014</strain>
    </source>
</reference>
<sequence length="466" mass="49219">MSSPQSPVQAAPPPASPSFVGGISSGITNHAAEIIGTSPLLSRLPGMQRVGRPPLVSTGSSGAPSTTTTSTPPTTTSPRIQSPRSPRAPPAPVRAITSASGVLAALMDPGRSHSDRQYAETVVRGYVQAKLSRKKGKGDIAPKLDAIEHKVPQYKSVFRSVRNEFGLPACTPAPERATSPGRSRSPAGRSTSPGASTSRVPTSPNVHPALLSRPGVHRADTESSDDFDMPPRYEDAGRDTPVSPVSPGITITGGSPLPSPVPPFAALPPAVTASPPTSRPGSPPNLAPPPNRPGSPPVRPGVQRNSSGPIQTTIAVQSLFHPPMVRPGQTSQSPTSPNDLEARLVQAEVVRAQAERARRDGEAARREGEIAKREAEAASREAEAARREAALAARERDLSRHLEEAEQGRRRAEDARRDLERRLADMEYELSLLRPTQRRAVSAPSTEWADSSPEATPAAEKTVHEV</sequence>
<dbReference type="EMBL" id="CP086718">
    <property type="protein sequence ID" value="WOO84191.1"/>
    <property type="molecule type" value="Genomic_DNA"/>
</dbReference>
<feature type="compositionally biased region" description="Basic and acidic residues" evidence="1">
    <location>
        <begin position="353"/>
        <end position="425"/>
    </location>
</feature>
<evidence type="ECO:0000313" key="3">
    <source>
        <dbReference type="Proteomes" id="UP000827549"/>
    </source>
</evidence>
<feature type="region of interest" description="Disordered" evidence="1">
    <location>
        <begin position="353"/>
        <end position="466"/>
    </location>
</feature>
<feature type="region of interest" description="Disordered" evidence="1">
    <location>
        <begin position="167"/>
        <end position="340"/>
    </location>
</feature>
<dbReference type="GeneID" id="87810883"/>
<evidence type="ECO:0000256" key="1">
    <source>
        <dbReference type="SAM" id="MobiDB-lite"/>
    </source>
</evidence>